<keyword evidence="3" id="KW-0804">Transcription</keyword>
<accession>C7R5A8</accession>
<name>C7R5A8_JONDD</name>
<dbReference type="GO" id="GO:0003700">
    <property type="term" value="F:DNA-binding transcription factor activity"/>
    <property type="evidence" value="ECO:0007669"/>
    <property type="project" value="TreeGrafter"/>
</dbReference>
<evidence type="ECO:0000313" key="6">
    <source>
        <dbReference type="EMBL" id="ACV07786.1"/>
    </source>
</evidence>
<dbReference type="PROSITE" id="PS01081">
    <property type="entry name" value="HTH_TETR_1"/>
    <property type="match status" value="1"/>
</dbReference>
<dbReference type="InterPro" id="IPR023772">
    <property type="entry name" value="DNA-bd_HTH_TetR-type_CS"/>
</dbReference>
<dbReference type="KEGG" id="jde:Jden_0111"/>
<dbReference type="HOGENOM" id="CLU_069356_8_0_11"/>
<gene>
    <name evidence="6" type="ordered locus">Jden_0111</name>
</gene>
<evidence type="ECO:0000259" key="5">
    <source>
        <dbReference type="PROSITE" id="PS50977"/>
    </source>
</evidence>
<dbReference type="InterPro" id="IPR001647">
    <property type="entry name" value="HTH_TetR"/>
</dbReference>
<protein>
    <submittedName>
        <fullName evidence="6">Transcriptional regulator, TetR family</fullName>
    </submittedName>
</protein>
<dbReference type="SUPFAM" id="SSF48498">
    <property type="entry name" value="Tetracyclin repressor-like, C-terminal domain"/>
    <property type="match status" value="1"/>
</dbReference>
<dbReference type="eggNOG" id="COG1309">
    <property type="taxonomic scope" value="Bacteria"/>
</dbReference>
<dbReference type="InterPro" id="IPR054126">
    <property type="entry name" value="CprB_TetR_C"/>
</dbReference>
<keyword evidence="1" id="KW-0805">Transcription regulation</keyword>
<dbReference type="SUPFAM" id="SSF46689">
    <property type="entry name" value="Homeodomain-like"/>
    <property type="match status" value="1"/>
</dbReference>
<dbReference type="FunFam" id="1.10.10.60:FF:000141">
    <property type="entry name" value="TetR family transcriptional regulator"/>
    <property type="match status" value="1"/>
</dbReference>
<dbReference type="PANTHER" id="PTHR30055:SF234">
    <property type="entry name" value="HTH-TYPE TRANSCRIPTIONAL REGULATOR BETI"/>
    <property type="match status" value="1"/>
</dbReference>
<evidence type="ECO:0000256" key="1">
    <source>
        <dbReference type="ARBA" id="ARBA00023015"/>
    </source>
</evidence>
<dbReference type="Proteomes" id="UP000000628">
    <property type="component" value="Chromosome"/>
</dbReference>
<dbReference type="Pfam" id="PF21935">
    <property type="entry name" value="TetR_C_45"/>
    <property type="match status" value="1"/>
</dbReference>
<dbReference type="AlphaFoldDB" id="C7R5A8"/>
<dbReference type="InterPro" id="IPR036271">
    <property type="entry name" value="Tet_transcr_reg_TetR-rel_C_sf"/>
</dbReference>
<dbReference type="STRING" id="471856.Jden_0111"/>
<dbReference type="GO" id="GO:0000976">
    <property type="term" value="F:transcription cis-regulatory region binding"/>
    <property type="evidence" value="ECO:0007669"/>
    <property type="project" value="TreeGrafter"/>
</dbReference>
<keyword evidence="7" id="KW-1185">Reference proteome</keyword>
<evidence type="ECO:0000313" key="7">
    <source>
        <dbReference type="Proteomes" id="UP000000628"/>
    </source>
</evidence>
<evidence type="ECO:0000256" key="4">
    <source>
        <dbReference type="PROSITE-ProRule" id="PRU00335"/>
    </source>
</evidence>
<dbReference type="GO" id="GO:0045892">
    <property type="term" value="P:negative regulation of DNA-templated transcription"/>
    <property type="evidence" value="ECO:0007669"/>
    <property type="project" value="UniProtKB-ARBA"/>
</dbReference>
<dbReference type="EMBL" id="CP001706">
    <property type="protein sequence ID" value="ACV07786.1"/>
    <property type="molecule type" value="Genomic_DNA"/>
</dbReference>
<dbReference type="PROSITE" id="PS50977">
    <property type="entry name" value="HTH_TETR_2"/>
    <property type="match status" value="1"/>
</dbReference>
<evidence type="ECO:0000256" key="2">
    <source>
        <dbReference type="ARBA" id="ARBA00023125"/>
    </source>
</evidence>
<dbReference type="PANTHER" id="PTHR30055">
    <property type="entry name" value="HTH-TYPE TRANSCRIPTIONAL REGULATOR RUTR"/>
    <property type="match status" value="1"/>
</dbReference>
<dbReference type="Pfam" id="PF00440">
    <property type="entry name" value="TetR_N"/>
    <property type="match status" value="1"/>
</dbReference>
<proteinExistence type="predicted"/>
<keyword evidence="2 4" id="KW-0238">DNA-binding</keyword>
<reference evidence="6 7" key="1">
    <citation type="journal article" date="2009" name="Stand. Genomic Sci.">
        <title>Complete genome sequence of Jonesia denitrificans type strain (Prevot 55134).</title>
        <authorList>
            <person name="Pukall R."/>
            <person name="Gehrich-Schroter G."/>
            <person name="Lapidus A."/>
            <person name="Nolan M."/>
            <person name="Glavina Del Rio T."/>
            <person name="Lucas S."/>
            <person name="Chen F."/>
            <person name="Tice H."/>
            <person name="Pitluck S."/>
            <person name="Cheng J.F."/>
            <person name="Copeland A."/>
            <person name="Saunders E."/>
            <person name="Brettin T."/>
            <person name="Detter J.C."/>
            <person name="Bruce D."/>
            <person name="Goodwin L."/>
            <person name="Pati A."/>
            <person name="Ivanova N."/>
            <person name="Mavromatis K."/>
            <person name="Ovchinnikova G."/>
            <person name="Chen A."/>
            <person name="Palaniappan K."/>
            <person name="Land M."/>
            <person name="Hauser L."/>
            <person name="Chang Y.J."/>
            <person name="Jeffries C.D."/>
            <person name="Chain P."/>
            <person name="Goker M."/>
            <person name="Bristow J."/>
            <person name="Eisen J.A."/>
            <person name="Markowitz V."/>
            <person name="Hugenholtz P."/>
            <person name="Kyrpides N.C."/>
            <person name="Klenk H.P."/>
            <person name="Han C."/>
        </authorList>
    </citation>
    <scope>NUCLEOTIDE SEQUENCE [LARGE SCALE GENOMIC DNA]</scope>
    <source>
        <strain evidence="7">ATCC 14870 / DSM 20603 / BCRC 15368 / CIP 55.134 / JCM 11481 / NBRC 15587 / NCTC 10816 / Prevot 55134</strain>
    </source>
</reference>
<dbReference type="InterPro" id="IPR050109">
    <property type="entry name" value="HTH-type_TetR-like_transc_reg"/>
</dbReference>
<sequence length="207" mass="23033">MSTREEQKHRTRTTILRIAAEEFDERGYAAVSLNDIAARLHVTKGTVYFHFPSKSALALAVVDTYVARWSALQQEMTRLHLTGLSALVWLSHQVAVGYRDDPGVRAPLRLMRESAVIDGDLPTPFVPWIKTVAQHVVEAQQQGHVRDDVDANIIAWQVVASFFGAQELSHQLSSRGDLTDRVTTMWQLFLPGIMAPGVALPDLTPPL</sequence>
<dbReference type="NCBIfam" id="NF041196">
    <property type="entry name" value="ScbR_bind_reg"/>
    <property type="match status" value="1"/>
</dbReference>
<feature type="DNA-binding region" description="H-T-H motif" evidence="4">
    <location>
        <begin position="32"/>
        <end position="51"/>
    </location>
</feature>
<evidence type="ECO:0000256" key="3">
    <source>
        <dbReference type="ARBA" id="ARBA00023163"/>
    </source>
</evidence>
<organism evidence="6 7">
    <name type="scientific">Jonesia denitrificans (strain ATCC 14870 / DSM 20603 / BCRC 15368 / CIP 55.134 / JCM 11481 / NBRC 15587 / NCTC 10816 / Prevot 55134)</name>
    <name type="common">Listeria denitrificans</name>
    <dbReference type="NCBI Taxonomy" id="471856"/>
    <lineage>
        <taxon>Bacteria</taxon>
        <taxon>Bacillati</taxon>
        <taxon>Actinomycetota</taxon>
        <taxon>Actinomycetes</taxon>
        <taxon>Micrococcales</taxon>
        <taxon>Jonesiaceae</taxon>
        <taxon>Jonesia</taxon>
    </lineage>
</organism>
<dbReference type="RefSeq" id="WP_012805891.1">
    <property type="nucleotide sequence ID" value="NC_013174.1"/>
</dbReference>
<dbReference type="InterPro" id="IPR009057">
    <property type="entry name" value="Homeodomain-like_sf"/>
</dbReference>
<dbReference type="Gene3D" id="1.10.357.10">
    <property type="entry name" value="Tetracycline Repressor, domain 2"/>
    <property type="match status" value="1"/>
</dbReference>
<dbReference type="InterPro" id="IPR047923">
    <property type="entry name" value="ArpA-like"/>
</dbReference>
<feature type="domain" description="HTH tetR-type" evidence="5">
    <location>
        <begin position="9"/>
        <end position="69"/>
    </location>
</feature>
<dbReference type="PRINTS" id="PR00455">
    <property type="entry name" value="HTHTETR"/>
</dbReference>